<keyword evidence="2" id="KW-1185">Reference proteome</keyword>
<accession>A0ABQ2GAP8</accession>
<sequence>MLGVALDRVVGDLRLPEAVRVVAGANPPDRAADGWPLTPPLANRFCHLDYTPTVDEWLDGMTTGWGAPPPSRAVATDELRRSASVATVTGFIKTQLNLLHVYPEDAAATSTSWPSRRTWSMLAAALAHVREDDTAATQAITFGLVGEGVGIEYLTWRAAADLPDPAAVVADPSIVAWGERPDRVWAVLSGVVGWAATRGTVEAWRQAWGPLLAAAEHGAPDVAAAAARVLGRARPAKAAVPAAVRTKWAPILVAAGLSEAAAA</sequence>
<proteinExistence type="predicted"/>
<reference evidence="2" key="1">
    <citation type="journal article" date="2019" name="Int. J. Syst. Evol. Microbiol.">
        <title>The Global Catalogue of Microorganisms (GCM) 10K type strain sequencing project: providing services to taxonomists for standard genome sequencing and annotation.</title>
        <authorList>
            <consortium name="The Broad Institute Genomics Platform"/>
            <consortium name="The Broad Institute Genome Sequencing Center for Infectious Disease"/>
            <person name="Wu L."/>
            <person name="Ma J."/>
        </authorList>
    </citation>
    <scope>NUCLEOTIDE SEQUENCE [LARGE SCALE GENOMIC DNA]</scope>
    <source>
        <strain evidence="2">CGMCC 4.5581</strain>
    </source>
</reference>
<name>A0ABQ2GAP8_9ACTN</name>
<protein>
    <submittedName>
        <fullName evidence="1">Uncharacterized protein</fullName>
    </submittedName>
</protein>
<dbReference type="EMBL" id="BMMI01000012">
    <property type="protein sequence ID" value="GGL83872.1"/>
    <property type="molecule type" value="Genomic_DNA"/>
</dbReference>
<evidence type="ECO:0000313" key="1">
    <source>
        <dbReference type="EMBL" id="GGL83872.1"/>
    </source>
</evidence>
<comment type="caution">
    <text evidence="1">The sequence shown here is derived from an EMBL/GenBank/DDBJ whole genome shotgun (WGS) entry which is preliminary data.</text>
</comment>
<dbReference type="RefSeq" id="WP_229682331.1">
    <property type="nucleotide sequence ID" value="NZ_BAABJU010000039.1"/>
</dbReference>
<dbReference type="Proteomes" id="UP000648663">
    <property type="component" value="Unassembled WGS sequence"/>
</dbReference>
<organism evidence="1 2">
    <name type="scientific">Modestobacter marinus</name>
    <dbReference type="NCBI Taxonomy" id="477641"/>
    <lineage>
        <taxon>Bacteria</taxon>
        <taxon>Bacillati</taxon>
        <taxon>Actinomycetota</taxon>
        <taxon>Actinomycetes</taxon>
        <taxon>Geodermatophilales</taxon>
        <taxon>Geodermatophilaceae</taxon>
        <taxon>Modestobacter</taxon>
    </lineage>
</organism>
<evidence type="ECO:0000313" key="2">
    <source>
        <dbReference type="Proteomes" id="UP000648663"/>
    </source>
</evidence>
<gene>
    <name evidence="1" type="ORF">GCM10011589_45340</name>
</gene>